<feature type="domain" description="Siroheme decarboxylase AsnC-like ligand binding" evidence="6">
    <location>
        <begin position="70"/>
        <end position="148"/>
    </location>
</feature>
<dbReference type="AlphaFoldDB" id="A0A8G2C9M1"/>
<evidence type="ECO:0000256" key="3">
    <source>
        <dbReference type="ARBA" id="ARBA00023457"/>
    </source>
</evidence>
<gene>
    <name evidence="8" type="ORF">AB2Z07_08225</name>
    <name evidence="9" type="ORF">SAMN05660830_01701</name>
</gene>
<dbReference type="EMBL" id="FQZR01000003">
    <property type="protein sequence ID" value="SHJ12030.1"/>
    <property type="molecule type" value="Genomic_DNA"/>
</dbReference>
<evidence type="ECO:0000259" key="6">
    <source>
        <dbReference type="Pfam" id="PF17805"/>
    </source>
</evidence>
<name>A0A8G2C9M1_9BACT</name>
<evidence type="ECO:0000313" key="9">
    <source>
        <dbReference type="EMBL" id="SHJ12030.1"/>
    </source>
</evidence>
<protein>
    <recommendedName>
        <fullName evidence="4">siroheme decarboxylase</fullName>
        <ecNumber evidence="4">4.1.1.111</ecNumber>
    </recommendedName>
</protein>
<comment type="pathway">
    <text evidence="2">Porphyrin-containing compound metabolism.</text>
</comment>
<evidence type="ECO:0000256" key="2">
    <source>
        <dbReference type="ARBA" id="ARBA00023444"/>
    </source>
</evidence>
<evidence type="ECO:0000259" key="7">
    <source>
        <dbReference type="Pfam" id="PF22451"/>
    </source>
</evidence>
<evidence type="ECO:0000313" key="8">
    <source>
        <dbReference type="EMBL" id="MEZ6853513.1"/>
    </source>
</evidence>
<dbReference type="InterPro" id="IPR036388">
    <property type="entry name" value="WH-like_DNA-bd_sf"/>
</dbReference>
<dbReference type="RefSeq" id="WP_020000336.1">
    <property type="nucleotide sequence ID" value="NZ_CP192217.1"/>
</dbReference>
<keyword evidence="1" id="KW-0456">Lyase</keyword>
<dbReference type="Pfam" id="PF17805">
    <property type="entry name" value="AsnC_trans_reg2"/>
    <property type="match status" value="1"/>
</dbReference>
<reference evidence="8 11" key="2">
    <citation type="submission" date="2024-07" db="EMBL/GenBank/DDBJ databases">
        <title>Active virus-host system and metabolic interactions in a Lokiarchaeon culture.</title>
        <authorList>
            <person name="Ponce Toledo R.I."/>
            <person name="Rodrigues Oliveira T."/>
            <person name="Schleper C."/>
        </authorList>
    </citation>
    <scope>NUCLEOTIDE SEQUENCE [LARGE SCALE GENOMIC DNA]</scope>
    <source>
        <strain evidence="8 11">B35</strain>
    </source>
</reference>
<dbReference type="EC" id="4.1.1.111" evidence="4"/>
<dbReference type="Gene3D" id="3.30.70.3460">
    <property type="match status" value="1"/>
</dbReference>
<evidence type="ECO:0000313" key="10">
    <source>
        <dbReference type="Proteomes" id="UP000184001"/>
    </source>
</evidence>
<sequence>MDKQLESALSSTDRKVLTIIQSGFPIAPRPYEVIGEQVDLTEAEVLATVRSLKERKIIRRFGANFNSKGLGWHSTLCAAKVPSDQLESFIAEVNAHTGVTHNYLRDHKFNIWFTFIGPSWDAVVSTLSEITEKTGIEILNLPATALYKIKVDFNLTDKD</sequence>
<evidence type="ECO:0000313" key="11">
    <source>
        <dbReference type="Proteomes" id="UP001568358"/>
    </source>
</evidence>
<dbReference type="InterPro" id="IPR040523">
    <property type="entry name" value="AsnC_trans_reg2"/>
</dbReference>
<dbReference type="GO" id="GO:0016829">
    <property type="term" value="F:lyase activity"/>
    <property type="evidence" value="ECO:0007669"/>
    <property type="project" value="UniProtKB-KW"/>
</dbReference>
<proteinExistence type="inferred from homology"/>
<accession>A0A8G2C9M1</accession>
<dbReference type="EMBL" id="JBFSOO010000005">
    <property type="protein sequence ID" value="MEZ6853513.1"/>
    <property type="molecule type" value="Genomic_DNA"/>
</dbReference>
<reference evidence="9 10" key="1">
    <citation type="submission" date="2016-11" db="EMBL/GenBank/DDBJ databases">
        <authorList>
            <person name="Varghese N."/>
            <person name="Submissions S."/>
        </authorList>
    </citation>
    <scope>NUCLEOTIDE SEQUENCE [LARGE SCALE GENOMIC DNA]</scope>
    <source>
        <strain evidence="9 10">DSM 17919</strain>
    </source>
</reference>
<dbReference type="Gene3D" id="1.10.10.10">
    <property type="entry name" value="Winged helix-like DNA-binding domain superfamily/Winged helix DNA-binding domain"/>
    <property type="match status" value="1"/>
</dbReference>
<dbReference type="InterPro" id="IPR053953">
    <property type="entry name" value="NirdL-like_HTH"/>
</dbReference>
<organism evidence="9 10">
    <name type="scientific">Halodesulfovibrio aestuarii</name>
    <dbReference type="NCBI Taxonomy" id="126333"/>
    <lineage>
        <taxon>Bacteria</taxon>
        <taxon>Pseudomonadati</taxon>
        <taxon>Thermodesulfobacteriota</taxon>
        <taxon>Desulfovibrionia</taxon>
        <taxon>Desulfovibrionales</taxon>
        <taxon>Desulfovibrionaceae</taxon>
        <taxon>Halodesulfovibrio</taxon>
    </lineage>
</organism>
<dbReference type="PANTHER" id="PTHR43413">
    <property type="entry name" value="TRANSCRIPTIONAL REGULATOR, ASNC FAMILY"/>
    <property type="match status" value="1"/>
</dbReference>
<feature type="domain" description="Siroheme decarboxylase NirL-like HTH" evidence="7">
    <location>
        <begin position="13"/>
        <end position="59"/>
    </location>
</feature>
<evidence type="ECO:0000256" key="5">
    <source>
        <dbReference type="ARBA" id="ARBA00048470"/>
    </source>
</evidence>
<evidence type="ECO:0000256" key="1">
    <source>
        <dbReference type="ARBA" id="ARBA00023239"/>
    </source>
</evidence>
<dbReference type="Proteomes" id="UP001568358">
    <property type="component" value="Unassembled WGS sequence"/>
</dbReference>
<dbReference type="PANTHER" id="PTHR43413:SF1">
    <property type="entry name" value="SIROHEME DECARBOXYLASE NIRL SUBUNIT"/>
    <property type="match status" value="1"/>
</dbReference>
<evidence type="ECO:0000256" key="4">
    <source>
        <dbReference type="ARBA" id="ARBA00023471"/>
    </source>
</evidence>
<dbReference type="Proteomes" id="UP000184001">
    <property type="component" value="Unassembled WGS sequence"/>
</dbReference>
<keyword evidence="11" id="KW-1185">Reference proteome</keyword>
<dbReference type="Pfam" id="PF22451">
    <property type="entry name" value="NirdL-like_HTH"/>
    <property type="match status" value="1"/>
</dbReference>
<comment type="caution">
    <text evidence="9">The sequence shown here is derived from an EMBL/GenBank/DDBJ whole genome shotgun (WGS) entry which is preliminary data.</text>
</comment>
<comment type="catalytic activity">
    <reaction evidence="5">
        <text>siroheme + 2 H(+) = 12,18-didecarboxysiroheme + 2 CO2</text>
        <dbReference type="Rhea" id="RHEA:19093"/>
        <dbReference type="ChEBI" id="CHEBI:15378"/>
        <dbReference type="ChEBI" id="CHEBI:16526"/>
        <dbReference type="ChEBI" id="CHEBI:60052"/>
        <dbReference type="ChEBI" id="CHEBI:140497"/>
        <dbReference type="EC" id="4.1.1.111"/>
    </reaction>
</comment>
<dbReference type="InterPro" id="IPR050684">
    <property type="entry name" value="HTH-Siroheme_Decarb"/>
</dbReference>
<comment type="similarity">
    <text evidence="3">Belongs to the Ahb/Nir family.</text>
</comment>